<proteinExistence type="predicted"/>
<dbReference type="FunFam" id="3.40.50.12780:FF:000025">
    <property type="entry name" value="luciferin 4-monooxygenase"/>
    <property type="match status" value="1"/>
</dbReference>
<dbReference type="InterPro" id="IPR042099">
    <property type="entry name" value="ANL_N_sf"/>
</dbReference>
<evidence type="ECO:0000259" key="3">
    <source>
        <dbReference type="Pfam" id="PF00501"/>
    </source>
</evidence>
<dbReference type="EMBL" id="UFQT01000158">
    <property type="protein sequence ID" value="SSX21027.1"/>
    <property type="molecule type" value="Genomic_DNA"/>
</dbReference>
<feature type="domain" description="AMP-binding enzyme C-terminal" evidence="4">
    <location>
        <begin position="453"/>
        <end position="527"/>
    </location>
</feature>
<reference evidence="5" key="1">
    <citation type="submission" date="2018-04" db="EMBL/GenBank/DDBJ databases">
        <authorList>
            <person name="Go L.Y."/>
            <person name="Mitchell J.A."/>
        </authorList>
    </citation>
    <scope>NUCLEOTIDE SEQUENCE</scope>
    <source>
        <tissue evidence="5">Whole organism</tissue>
    </source>
</reference>
<dbReference type="Pfam" id="PF13193">
    <property type="entry name" value="AMP-binding_C"/>
    <property type="match status" value="1"/>
</dbReference>
<evidence type="ECO:0000256" key="1">
    <source>
        <dbReference type="ARBA" id="ARBA00004275"/>
    </source>
</evidence>
<dbReference type="SUPFAM" id="SSF56801">
    <property type="entry name" value="Acetyl-CoA synthetase-like"/>
    <property type="match status" value="1"/>
</dbReference>
<accession>A0A336K8A6</accession>
<dbReference type="PROSITE" id="PS00455">
    <property type="entry name" value="AMP_BINDING"/>
    <property type="match status" value="1"/>
</dbReference>
<dbReference type="InterPro" id="IPR000873">
    <property type="entry name" value="AMP-dep_synth/lig_dom"/>
</dbReference>
<evidence type="ECO:0000256" key="2">
    <source>
        <dbReference type="ARBA" id="ARBA00023140"/>
    </source>
</evidence>
<organism evidence="5">
    <name type="scientific">Culicoides sonorensis</name>
    <name type="common">Biting midge</name>
    <dbReference type="NCBI Taxonomy" id="179676"/>
    <lineage>
        <taxon>Eukaryota</taxon>
        <taxon>Metazoa</taxon>
        <taxon>Ecdysozoa</taxon>
        <taxon>Arthropoda</taxon>
        <taxon>Hexapoda</taxon>
        <taxon>Insecta</taxon>
        <taxon>Pterygota</taxon>
        <taxon>Neoptera</taxon>
        <taxon>Endopterygota</taxon>
        <taxon>Diptera</taxon>
        <taxon>Nematocera</taxon>
        <taxon>Chironomoidea</taxon>
        <taxon>Ceratopogonidae</taxon>
        <taxon>Ceratopogoninae</taxon>
        <taxon>Culicoides</taxon>
        <taxon>Monoculicoides</taxon>
    </lineage>
</organism>
<keyword evidence="2" id="KW-0576">Peroxisome</keyword>
<sequence length="551" mass="62323">MEFVTFDSVNKVWKGPEINSIFNPNASLGEIILSVLAKTPNHITQISYDTGQKITCSEMRIKSICVTENLKKLGYKIGDRFAIVSRNNADVAPIVYGCFILGTPIHCLEPNFEADDLAGMFRLSKPKLVFCEEFNQDFVIKALEICELHDTKIMLFGESSKGENIKKNLFTKSSNTNFDYYLPQLIPNPDQHPAVILCSSGTTGPSKAVFISHSQLIGQITSHWEAHYDDSYLLFTTIYWVSSLVKLIHATASGMTNVITTEPFDPDRLCKIVELYKVTTVMAPPMYVAKLLEKLENCTKQNLPDLSSIRLFITGGAFVSNDLRIRLQKFLKPNYGQVVIGLGMTEIAGLAIMSYPINKMGAAGLLRPMFQAKIVDDDGNRLGYNEHGEICYNYPYKFLGYLSNDKANKDIFDEEGWIRSGDIGYFDVDNQFHIIDRKKDIFKHMGHHISPSEIEVFLQQKLGIMEFCVVGIEDLEDYPAALIIKPNGFEMSENNIIKIVEENLPAYKHLKGGCYFIEKLPLTPSGKIQRRIAKLLAKELYEKRQKIEEKK</sequence>
<dbReference type="GO" id="GO:0046949">
    <property type="term" value="P:fatty-acyl-CoA biosynthetic process"/>
    <property type="evidence" value="ECO:0007669"/>
    <property type="project" value="TreeGrafter"/>
</dbReference>
<dbReference type="GO" id="GO:0004467">
    <property type="term" value="F:long-chain fatty acid-CoA ligase activity"/>
    <property type="evidence" value="ECO:0007669"/>
    <property type="project" value="TreeGrafter"/>
</dbReference>
<dbReference type="InterPro" id="IPR020845">
    <property type="entry name" value="AMP-binding_CS"/>
</dbReference>
<dbReference type="Gene3D" id="3.40.50.12780">
    <property type="entry name" value="N-terminal domain of ligase-like"/>
    <property type="match status" value="1"/>
</dbReference>
<dbReference type="Pfam" id="PF00501">
    <property type="entry name" value="AMP-binding"/>
    <property type="match status" value="1"/>
</dbReference>
<evidence type="ECO:0000313" key="5">
    <source>
        <dbReference type="EMBL" id="SSX00647.1"/>
    </source>
</evidence>
<dbReference type="OMA" id="MVPAQWQ"/>
<dbReference type="VEuPathDB" id="VectorBase:CSON003266"/>
<dbReference type="EMBL" id="UFQS01000158">
    <property type="protein sequence ID" value="SSX00647.1"/>
    <property type="molecule type" value="Genomic_DNA"/>
</dbReference>
<reference evidence="6" key="2">
    <citation type="submission" date="2018-07" db="EMBL/GenBank/DDBJ databases">
        <authorList>
            <person name="Quirk P.G."/>
            <person name="Krulwich T.A."/>
        </authorList>
    </citation>
    <scope>NUCLEOTIDE SEQUENCE</scope>
</reference>
<name>A0A336K8A6_CULSO</name>
<dbReference type="GO" id="GO:0005777">
    <property type="term" value="C:peroxisome"/>
    <property type="evidence" value="ECO:0007669"/>
    <property type="project" value="UniProtKB-SubCell"/>
</dbReference>
<dbReference type="Gene3D" id="3.30.300.30">
    <property type="match status" value="1"/>
</dbReference>
<feature type="domain" description="AMP-dependent synthetase/ligase" evidence="3">
    <location>
        <begin position="37"/>
        <end position="402"/>
    </location>
</feature>
<gene>
    <name evidence="5" type="primary">CSON003266</name>
</gene>
<evidence type="ECO:0000259" key="4">
    <source>
        <dbReference type="Pfam" id="PF13193"/>
    </source>
</evidence>
<dbReference type="PANTHER" id="PTHR24096:SF353">
    <property type="entry name" value="GH16244P-RELATED"/>
    <property type="match status" value="1"/>
</dbReference>
<comment type="subcellular location">
    <subcellularLocation>
        <location evidence="1">Peroxisome</location>
    </subcellularLocation>
</comment>
<dbReference type="InterPro" id="IPR045851">
    <property type="entry name" value="AMP-bd_C_sf"/>
</dbReference>
<evidence type="ECO:0000313" key="6">
    <source>
        <dbReference type="EMBL" id="SSX21027.1"/>
    </source>
</evidence>
<dbReference type="AlphaFoldDB" id="A0A336K8A6"/>
<dbReference type="PANTHER" id="PTHR24096">
    <property type="entry name" value="LONG-CHAIN-FATTY-ACID--COA LIGASE"/>
    <property type="match status" value="1"/>
</dbReference>
<dbReference type="InterPro" id="IPR025110">
    <property type="entry name" value="AMP-bd_C"/>
</dbReference>
<protein>
    <submittedName>
        <fullName evidence="5">CSON003266 protein</fullName>
    </submittedName>
</protein>